<dbReference type="InterPro" id="IPR016040">
    <property type="entry name" value="NAD(P)-bd_dom"/>
</dbReference>
<dbReference type="Gene3D" id="3.40.50.720">
    <property type="entry name" value="NAD(P)-binding Rossmann-like Domain"/>
    <property type="match status" value="1"/>
</dbReference>
<dbReference type="Proteomes" id="UP000181969">
    <property type="component" value="Unassembled WGS sequence"/>
</dbReference>
<proteinExistence type="predicted"/>
<gene>
    <name evidence="2" type="ORF">ikelab_02450</name>
    <name evidence="3" type="ORF">SAMN05216438_101101</name>
</gene>
<dbReference type="SUPFAM" id="SSF51735">
    <property type="entry name" value="NAD(P)-binding Rossmann-fold domains"/>
    <property type="match status" value="1"/>
</dbReference>
<dbReference type="PANTHER" id="PTHR43355">
    <property type="entry name" value="FLAVIN REDUCTASE (NADPH)"/>
    <property type="match status" value="1"/>
</dbReference>
<reference evidence="2 5" key="2">
    <citation type="submission" date="2020-06" db="EMBL/GenBank/DDBJ databases">
        <title>Draft genome sequence of Lactic acid bacteria from Okinawan-style tofu.</title>
        <authorList>
            <person name="Takara I."/>
            <person name="Ikematsu S."/>
        </authorList>
    </citation>
    <scope>NUCLEOTIDE SEQUENCE [LARGE SCALE GENOMIC DNA]</scope>
    <source>
        <strain evidence="5">lg38</strain>
        <strain evidence="2">Lg38</strain>
    </source>
</reference>
<name>A0A1I4ES35_9LACT</name>
<dbReference type="GO" id="GO:0016646">
    <property type="term" value="F:oxidoreductase activity, acting on the CH-NH group of donors, NAD or NADP as acceptor"/>
    <property type="evidence" value="ECO:0007669"/>
    <property type="project" value="TreeGrafter"/>
</dbReference>
<protein>
    <submittedName>
        <fullName evidence="2">Dihydrodipicolinate reductase</fullName>
    </submittedName>
</protein>
<evidence type="ECO:0000259" key="1">
    <source>
        <dbReference type="Pfam" id="PF13460"/>
    </source>
</evidence>
<feature type="domain" description="NAD(P)-binding" evidence="1">
    <location>
        <begin position="8"/>
        <end position="194"/>
    </location>
</feature>
<dbReference type="InterPro" id="IPR051606">
    <property type="entry name" value="Polyketide_Oxido-like"/>
</dbReference>
<dbReference type="RefSeq" id="WP_074749866.1">
    <property type="nucleotide sequence ID" value="NZ_BLXU01000001.1"/>
</dbReference>
<evidence type="ECO:0000313" key="2">
    <source>
        <dbReference type="EMBL" id="GFO50970.1"/>
    </source>
</evidence>
<dbReference type="PANTHER" id="PTHR43355:SF2">
    <property type="entry name" value="FLAVIN REDUCTASE (NADPH)"/>
    <property type="match status" value="1"/>
</dbReference>
<dbReference type="Proteomes" id="UP000504756">
    <property type="component" value="Unassembled WGS sequence"/>
</dbReference>
<evidence type="ECO:0000313" key="4">
    <source>
        <dbReference type="Proteomes" id="UP000181969"/>
    </source>
</evidence>
<accession>A0A1I4ES35</accession>
<dbReference type="InterPro" id="IPR036291">
    <property type="entry name" value="NAD(P)-bd_dom_sf"/>
</dbReference>
<dbReference type="Pfam" id="PF13460">
    <property type="entry name" value="NAD_binding_10"/>
    <property type="match status" value="1"/>
</dbReference>
<evidence type="ECO:0000313" key="3">
    <source>
        <dbReference type="EMBL" id="SFL07347.1"/>
    </source>
</evidence>
<dbReference type="EMBL" id="BLXU01000001">
    <property type="protein sequence ID" value="GFO50970.1"/>
    <property type="molecule type" value="Genomic_DNA"/>
</dbReference>
<organism evidence="3 4">
    <name type="scientific">Lactococcus garvieae</name>
    <dbReference type="NCBI Taxonomy" id="1363"/>
    <lineage>
        <taxon>Bacteria</taxon>
        <taxon>Bacillati</taxon>
        <taxon>Bacillota</taxon>
        <taxon>Bacilli</taxon>
        <taxon>Lactobacillales</taxon>
        <taxon>Streptococcaceae</taxon>
        <taxon>Lactococcus</taxon>
    </lineage>
</organism>
<dbReference type="OrthoDB" id="9785372at2"/>
<evidence type="ECO:0000313" key="5">
    <source>
        <dbReference type="Proteomes" id="UP000504756"/>
    </source>
</evidence>
<dbReference type="AlphaFoldDB" id="A0A1I4ES35"/>
<sequence length="209" mass="22786">MKLAVVAANGKAGRLIVQEAVDRGLDVTAIVRSENKTVAPSSIQKDLFDLTKEDIKDFDVLIDAFGTWAEDSLEQHTTSIQHLADLVEGTDKRLLIVGGAGSLYLNPEHDLALYQSEGFPDAFKPLATAMSDSLAALRKRHDVKWTYVSPAADFQAEGEKTGDYVVAGEEFTVNDKGESVISYADYAKAMINIALEGNYVGQRISVFQK</sequence>
<reference evidence="3 4" key="1">
    <citation type="submission" date="2016-10" db="EMBL/GenBank/DDBJ databases">
        <authorList>
            <person name="de Groot N.N."/>
        </authorList>
    </citation>
    <scope>NUCLEOTIDE SEQUENCE [LARGE SCALE GENOMIC DNA]</scope>
    <source>
        <strain evidence="3 4">M79</strain>
    </source>
</reference>
<dbReference type="EMBL" id="FOTJ01000001">
    <property type="protein sequence ID" value="SFL07347.1"/>
    <property type="molecule type" value="Genomic_DNA"/>
</dbReference>
<dbReference type="CDD" id="cd05244">
    <property type="entry name" value="BVR-B_like_SDR_a"/>
    <property type="match status" value="1"/>
</dbReference>